<sequence>MSKKQLHITNGDALTQVLTDLNIEGDILVWHEMLCEGPTQEFIYSEEFLEKRKTFFDETYDIEVDEDRIFSELGKLDNTNAYSEIVLWFEYDLFCHINMVAAISLLQQKKINLPIYLVCSGRIEGEKDLKGLSELSSKQLQKHYKNKTLLTPEDIDLATTVWGIYCGIDHNLLKPFIVKSSSFKYLNNCLKAHLERFPDSKTGLNILETNILKIIKEEEIKSKNHLLGYALNYQGYYGFGDLQMSRIIDKLNLFYKVGNTKIELTRKGYEALLGKYNVSNEVNDNMYYGGVERLNYQFSKTENKLIKSALNAY</sequence>
<dbReference type="AlphaFoldDB" id="A0A0D7W160"/>
<keyword evidence="2" id="KW-1185">Reference proteome</keyword>
<reference evidence="1 2" key="1">
    <citation type="journal article" date="2015" name="Antonie Van Leeuwenhoek">
        <title>Tamlana nanhaiensis sp. nov., isolated from surface seawater collected from the South China Sea.</title>
        <authorList>
            <person name="Liu X."/>
            <person name="Lai Q."/>
            <person name="Du Y."/>
            <person name="Li G."/>
            <person name="Sun F."/>
            <person name="Shao Z."/>
        </authorList>
    </citation>
    <scope>NUCLEOTIDE SEQUENCE [LARGE SCALE GENOMIC DNA]</scope>
    <source>
        <strain evidence="1 2">FHC16</strain>
    </source>
</reference>
<dbReference type="EMBL" id="JTDV01000005">
    <property type="protein sequence ID" value="KJD32865.1"/>
    <property type="molecule type" value="Genomic_DNA"/>
</dbReference>
<evidence type="ECO:0008006" key="3">
    <source>
        <dbReference type="Google" id="ProtNLM"/>
    </source>
</evidence>
<accession>A0A0D7W160</accession>
<dbReference type="Proteomes" id="UP000032361">
    <property type="component" value="Unassembled WGS sequence"/>
</dbReference>
<proteinExistence type="predicted"/>
<dbReference type="PATRIC" id="fig|1382798.3.peg.2894"/>
<protein>
    <recommendedName>
        <fullName evidence="3">DUF1835 domain-containing protein</fullName>
    </recommendedName>
</protein>
<organism evidence="1 2">
    <name type="scientific">Neotamlana nanhaiensis</name>
    <dbReference type="NCBI Taxonomy" id="1382798"/>
    <lineage>
        <taxon>Bacteria</taxon>
        <taxon>Pseudomonadati</taxon>
        <taxon>Bacteroidota</taxon>
        <taxon>Flavobacteriia</taxon>
        <taxon>Flavobacteriales</taxon>
        <taxon>Flavobacteriaceae</taxon>
        <taxon>Neotamlana</taxon>
    </lineage>
</organism>
<gene>
    <name evidence="1" type="ORF">PK35_07755</name>
</gene>
<evidence type="ECO:0000313" key="2">
    <source>
        <dbReference type="Proteomes" id="UP000032361"/>
    </source>
</evidence>
<evidence type="ECO:0000313" key="1">
    <source>
        <dbReference type="EMBL" id="KJD32865.1"/>
    </source>
</evidence>
<dbReference type="OrthoDB" id="127805at2"/>
<name>A0A0D7W160_9FLAO</name>
<dbReference type="STRING" id="1382798.PK35_07755"/>
<comment type="caution">
    <text evidence="1">The sequence shown here is derived from an EMBL/GenBank/DDBJ whole genome shotgun (WGS) entry which is preliminary data.</text>
</comment>
<dbReference type="RefSeq" id="WP_044626137.1">
    <property type="nucleotide sequence ID" value="NZ_JTDV01000005.1"/>
</dbReference>